<dbReference type="InterPro" id="IPR011701">
    <property type="entry name" value="MFS"/>
</dbReference>
<proteinExistence type="predicted"/>
<feature type="transmembrane region" description="Helical" evidence="5">
    <location>
        <begin position="298"/>
        <end position="319"/>
    </location>
</feature>
<comment type="caution">
    <text evidence="6">The sequence shown here is derived from an EMBL/GenBank/DDBJ whole genome shotgun (WGS) entry which is preliminary data.</text>
</comment>
<dbReference type="Gene3D" id="1.20.1250.20">
    <property type="entry name" value="MFS general substrate transporter like domains"/>
    <property type="match status" value="2"/>
</dbReference>
<evidence type="ECO:0000256" key="4">
    <source>
        <dbReference type="SAM" id="MobiDB-lite"/>
    </source>
</evidence>
<dbReference type="PANTHER" id="PTHR23521">
    <property type="entry name" value="TRANSPORTER MFS SUPERFAMILY"/>
    <property type="match status" value="1"/>
</dbReference>
<feature type="transmembrane region" description="Helical" evidence="5">
    <location>
        <begin position="82"/>
        <end position="101"/>
    </location>
</feature>
<name>A0ABQ2L6W4_9PROT</name>
<keyword evidence="1 5" id="KW-0812">Transmembrane</keyword>
<feature type="transmembrane region" description="Helical" evidence="5">
    <location>
        <begin position="364"/>
        <end position="383"/>
    </location>
</feature>
<dbReference type="Proteomes" id="UP000602381">
    <property type="component" value="Unassembled WGS sequence"/>
</dbReference>
<dbReference type="InterPro" id="IPR036259">
    <property type="entry name" value="MFS_trans_sf"/>
</dbReference>
<dbReference type="CDD" id="cd17477">
    <property type="entry name" value="MFS_YcaD_like"/>
    <property type="match status" value="1"/>
</dbReference>
<keyword evidence="3 5" id="KW-0472">Membrane</keyword>
<dbReference type="InterPro" id="IPR047200">
    <property type="entry name" value="MFS_YcaD-like"/>
</dbReference>
<keyword evidence="2 5" id="KW-1133">Transmembrane helix</keyword>
<evidence type="ECO:0000313" key="7">
    <source>
        <dbReference type="Proteomes" id="UP000602381"/>
    </source>
</evidence>
<sequence>MISVKAASSMRPVVFSIFALLLCAAILQLANGLQFTLVPVRAEAENFGDLAIALLGSGYFAGYLIGCIIGAPLIGRVGHVRVLTAVLAGICAFALLYPLAIGEVFWMLARVGTGVCLAIAYMAIESWLNERAPNSARGAVLSLYALIGMTMLAAGQFLLMAYPIGGFQLFSLVAIFTALAAIPVALTRAPLPVPVPQPRLRMRSLLNVSRVSVAGSIAVGFANSAFWAFGPIFAARNGMNVDQISLFMALTLFGGAVLMWPMGYLSDRHDRRLVAGLISAGAFVCGVGLVLVAGKSLYGTLALGCLFGGFAFTIQPICIAHANDHARPENFVSISGGLLFLYGASSLFGPLATAFLIDHYGAEMLFVFIAAVHGLGALSIFYLRMLRAPTPDAEKEDFQLTPRTTMAAFQLHDHDEPTPPSDEHSEAQSL</sequence>
<dbReference type="Pfam" id="PF07690">
    <property type="entry name" value="MFS_1"/>
    <property type="match status" value="2"/>
</dbReference>
<feature type="transmembrane region" description="Helical" evidence="5">
    <location>
        <begin position="211"/>
        <end position="234"/>
    </location>
</feature>
<feature type="transmembrane region" description="Helical" evidence="5">
    <location>
        <begin position="331"/>
        <end position="352"/>
    </location>
</feature>
<protein>
    <submittedName>
        <fullName evidence="6">MFS transporter</fullName>
    </submittedName>
</protein>
<keyword evidence="7" id="KW-1185">Reference proteome</keyword>
<feature type="compositionally biased region" description="Basic and acidic residues" evidence="4">
    <location>
        <begin position="411"/>
        <end position="430"/>
    </location>
</feature>
<feature type="transmembrane region" description="Helical" evidence="5">
    <location>
        <begin position="246"/>
        <end position="266"/>
    </location>
</feature>
<feature type="transmembrane region" description="Helical" evidence="5">
    <location>
        <begin position="140"/>
        <end position="164"/>
    </location>
</feature>
<evidence type="ECO:0000256" key="3">
    <source>
        <dbReference type="ARBA" id="ARBA00023136"/>
    </source>
</evidence>
<accession>A0ABQ2L6W4</accession>
<feature type="transmembrane region" description="Helical" evidence="5">
    <location>
        <begin position="107"/>
        <end position="128"/>
    </location>
</feature>
<gene>
    <name evidence="6" type="ORF">GCM10007972_02700</name>
</gene>
<feature type="region of interest" description="Disordered" evidence="4">
    <location>
        <begin position="409"/>
        <end position="430"/>
    </location>
</feature>
<reference evidence="7" key="1">
    <citation type="journal article" date="2019" name="Int. J. Syst. Evol. Microbiol.">
        <title>The Global Catalogue of Microorganisms (GCM) 10K type strain sequencing project: providing services to taxonomists for standard genome sequencing and annotation.</title>
        <authorList>
            <consortium name="The Broad Institute Genomics Platform"/>
            <consortium name="The Broad Institute Genome Sequencing Center for Infectious Disease"/>
            <person name="Wu L."/>
            <person name="Ma J."/>
        </authorList>
    </citation>
    <scope>NUCLEOTIDE SEQUENCE [LARGE SCALE GENOMIC DNA]</scope>
    <source>
        <strain evidence="7">JCM 17843</strain>
    </source>
</reference>
<evidence type="ECO:0000313" key="6">
    <source>
        <dbReference type="EMBL" id="GGO05365.1"/>
    </source>
</evidence>
<dbReference type="SUPFAM" id="SSF103473">
    <property type="entry name" value="MFS general substrate transporter"/>
    <property type="match status" value="1"/>
</dbReference>
<evidence type="ECO:0000256" key="2">
    <source>
        <dbReference type="ARBA" id="ARBA00022989"/>
    </source>
</evidence>
<evidence type="ECO:0000256" key="1">
    <source>
        <dbReference type="ARBA" id="ARBA00022692"/>
    </source>
</evidence>
<organism evidence="6 7">
    <name type="scientific">Iodidimonas muriae</name>
    <dbReference type="NCBI Taxonomy" id="261467"/>
    <lineage>
        <taxon>Bacteria</taxon>
        <taxon>Pseudomonadati</taxon>
        <taxon>Pseudomonadota</taxon>
        <taxon>Alphaproteobacteria</taxon>
        <taxon>Iodidimonadales</taxon>
        <taxon>Iodidimonadaceae</taxon>
        <taxon>Iodidimonas</taxon>
    </lineage>
</organism>
<dbReference type="EMBL" id="BMOV01000001">
    <property type="protein sequence ID" value="GGO05365.1"/>
    <property type="molecule type" value="Genomic_DNA"/>
</dbReference>
<feature type="transmembrane region" description="Helical" evidence="5">
    <location>
        <begin position="170"/>
        <end position="191"/>
    </location>
</feature>
<evidence type="ECO:0000256" key="5">
    <source>
        <dbReference type="SAM" id="Phobius"/>
    </source>
</evidence>
<feature type="transmembrane region" description="Helical" evidence="5">
    <location>
        <begin position="273"/>
        <end position="292"/>
    </location>
</feature>
<feature type="transmembrane region" description="Helical" evidence="5">
    <location>
        <begin position="51"/>
        <end position="75"/>
    </location>
</feature>
<dbReference type="PANTHER" id="PTHR23521:SF3">
    <property type="entry name" value="MFS TRANSPORTER"/>
    <property type="match status" value="1"/>
</dbReference>